<dbReference type="OrthoDB" id="127333at2"/>
<dbReference type="Proteomes" id="UP000318017">
    <property type="component" value="Chromosome"/>
</dbReference>
<reference evidence="1 2" key="1">
    <citation type="submission" date="2019-02" db="EMBL/GenBank/DDBJ databases">
        <title>Deep-cultivation of Planctomycetes and their phenomic and genomic characterization uncovers novel biology.</title>
        <authorList>
            <person name="Wiegand S."/>
            <person name="Jogler M."/>
            <person name="Boedeker C."/>
            <person name="Pinto D."/>
            <person name="Vollmers J."/>
            <person name="Rivas-Marin E."/>
            <person name="Kohn T."/>
            <person name="Peeters S.H."/>
            <person name="Heuer A."/>
            <person name="Rast P."/>
            <person name="Oberbeckmann S."/>
            <person name="Bunk B."/>
            <person name="Jeske O."/>
            <person name="Meyerdierks A."/>
            <person name="Storesund J.E."/>
            <person name="Kallscheuer N."/>
            <person name="Luecker S."/>
            <person name="Lage O.M."/>
            <person name="Pohl T."/>
            <person name="Merkel B.J."/>
            <person name="Hornburger P."/>
            <person name="Mueller R.-W."/>
            <person name="Bruemmer F."/>
            <person name="Labrenz M."/>
            <person name="Spormann A.M."/>
            <person name="Op den Camp H."/>
            <person name="Overmann J."/>
            <person name="Amann R."/>
            <person name="Jetten M.S.M."/>
            <person name="Mascher T."/>
            <person name="Medema M.H."/>
            <person name="Devos D.P."/>
            <person name="Kaster A.-K."/>
            <person name="Ovreas L."/>
            <person name="Rohde M."/>
            <person name="Galperin M.Y."/>
            <person name="Jogler C."/>
        </authorList>
    </citation>
    <scope>NUCLEOTIDE SEQUENCE [LARGE SCALE GENOMIC DNA]</scope>
    <source>
        <strain evidence="1 2">Q31a</strain>
    </source>
</reference>
<accession>A0A518G625</accession>
<dbReference type="SUPFAM" id="SSF53649">
    <property type="entry name" value="Alkaline phosphatase-like"/>
    <property type="match status" value="1"/>
</dbReference>
<dbReference type="PANTHER" id="PTHR43737">
    <property type="entry name" value="BLL7424 PROTEIN"/>
    <property type="match status" value="1"/>
</dbReference>
<evidence type="ECO:0000313" key="1">
    <source>
        <dbReference type="EMBL" id="QDV24041.1"/>
    </source>
</evidence>
<keyword evidence="2" id="KW-1185">Reference proteome</keyword>
<name>A0A518G625_9BACT</name>
<evidence type="ECO:0000313" key="2">
    <source>
        <dbReference type="Proteomes" id="UP000318017"/>
    </source>
</evidence>
<proteinExistence type="predicted"/>
<dbReference type="AlphaFoldDB" id="A0A518G625"/>
<dbReference type="InterPro" id="IPR010869">
    <property type="entry name" value="DUF1501"/>
</dbReference>
<dbReference type="InterPro" id="IPR017850">
    <property type="entry name" value="Alkaline_phosphatase_core_sf"/>
</dbReference>
<dbReference type="PANTHER" id="PTHR43737:SF1">
    <property type="entry name" value="DUF1501 DOMAIN-CONTAINING PROTEIN"/>
    <property type="match status" value="1"/>
</dbReference>
<organism evidence="1 2">
    <name type="scientific">Aureliella helgolandensis</name>
    <dbReference type="NCBI Taxonomy" id="2527968"/>
    <lineage>
        <taxon>Bacteria</taxon>
        <taxon>Pseudomonadati</taxon>
        <taxon>Planctomycetota</taxon>
        <taxon>Planctomycetia</taxon>
        <taxon>Pirellulales</taxon>
        <taxon>Pirellulaceae</taxon>
        <taxon>Aureliella</taxon>
    </lineage>
</organism>
<evidence type="ECO:0008006" key="3">
    <source>
        <dbReference type="Google" id="ProtNLM"/>
    </source>
</evidence>
<dbReference type="Pfam" id="PF07394">
    <property type="entry name" value="DUF1501"/>
    <property type="match status" value="1"/>
</dbReference>
<dbReference type="EMBL" id="CP036298">
    <property type="protein sequence ID" value="QDV24041.1"/>
    <property type="molecule type" value="Genomic_DNA"/>
</dbReference>
<sequence>MLDLIGKGKTHTCNGATRRDFLQVGTLGTLGFGLPQWLQAKEAGLVDPAQDKKSCILIFNLGAPSQLDTFDMKPNAPAEIRGPFRPISTNADGIQVSEILPLHAKIADKIAFVRSCFHRGAAVHDSGWQIMQTGRLFTGGVDTPHVGSAVWYLRGARSDLPPHIVLPETMGRGGGNLPNGQAGGFLGKAYDPFALLADPSQANFEVPDLLPPTSIPPARLDRRRRMREAVEASMTQFEASENARIMSEHFDTAYRLMTSPQARNAFDLSQEPIQVRERYGMNRFGQCCLLARRLVEAGVRFVTVNTFLTVFDEITWDIHGSKPFTSIEGMKNIVAPMYDQGYSALILDLADRGMLDDTLVANLAEFGRTPKVNPAGGRDHWPQCFTVYFAGGGVQGGRVVGASDPIGAVPDDRPTEPPEIVATIFHALGLKLTEHIPGPGGRPFPIVDSGFREIHELF</sequence>
<dbReference type="RefSeq" id="WP_145077414.1">
    <property type="nucleotide sequence ID" value="NZ_CP036298.1"/>
</dbReference>
<dbReference type="KEGG" id="ahel:Q31a_23540"/>
<gene>
    <name evidence="1" type="ORF">Q31a_23540</name>
</gene>
<protein>
    <recommendedName>
        <fullName evidence="3">DUF1501 domain-containing protein</fullName>
    </recommendedName>
</protein>